<evidence type="ECO:0000256" key="1">
    <source>
        <dbReference type="ARBA" id="ARBA00000644"/>
    </source>
</evidence>
<dbReference type="PROSITE" id="PS01161">
    <property type="entry name" value="GLC_GALNAC_ISOMERASE"/>
    <property type="match status" value="1"/>
</dbReference>
<keyword evidence="17" id="KW-1185">Reference proteome</keyword>
<dbReference type="OrthoDB" id="7663298at2759"/>
<dbReference type="InterPro" id="IPR037171">
    <property type="entry name" value="NagB/RpiA_transferase-like"/>
</dbReference>
<dbReference type="GO" id="GO:0004342">
    <property type="term" value="F:glucosamine-6-phosphate deaminase activity"/>
    <property type="evidence" value="ECO:0007669"/>
    <property type="project" value="UniProtKB-EC"/>
</dbReference>
<evidence type="ECO:0000256" key="2">
    <source>
        <dbReference type="ARBA" id="ARBA00004496"/>
    </source>
</evidence>
<dbReference type="GO" id="GO:0005737">
    <property type="term" value="C:cytoplasm"/>
    <property type="evidence" value="ECO:0007669"/>
    <property type="project" value="UniProtKB-SubCell"/>
</dbReference>
<evidence type="ECO:0000256" key="10">
    <source>
        <dbReference type="ARBA" id="ARBA00023277"/>
    </source>
</evidence>
<comment type="subcellular location">
    <subcellularLocation>
        <location evidence="2">Cytoplasm</location>
    </subcellularLocation>
</comment>
<dbReference type="InterPro" id="IPR031790">
    <property type="entry name" value="Znf-NOSIP"/>
</dbReference>
<dbReference type="InterPro" id="IPR013083">
    <property type="entry name" value="Znf_RING/FYVE/PHD"/>
</dbReference>
<organism evidence="16">
    <name type="scientific">Darwinula stevensoni</name>
    <dbReference type="NCBI Taxonomy" id="69355"/>
    <lineage>
        <taxon>Eukaryota</taxon>
        <taxon>Metazoa</taxon>
        <taxon>Ecdysozoa</taxon>
        <taxon>Arthropoda</taxon>
        <taxon>Crustacea</taxon>
        <taxon>Oligostraca</taxon>
        <taxon>Ostracoda</taxon>
        <taxon>Podocopa</taxon>
        <taxon>Podocopida</taxon>
        <taxon>Darwinulocopina</taxon>
        <taxon>Darwinuloidea</taxon>
        <taxon>Darwinulidae</taxon>
        <taxon>Darwinula</taxon>
    </lineage>
</organism>
<proteinExistence type="inferred from homology"/>
<evidence type="ECO:0000256" key="12">
    <source>
        <dbReference type="ARBA" id="ARBA00050047"/>
    </source>
</evidence>
<dbReference type="HAMAP" id="MF_01241">
    <property type="entry name" value="GlcN6P_deamin"/>
    <property type="match status" value="1"/>
</dbReference>
<dbReference type="InterPro" id="IPR004547">
    <property type="entry name" value="Glucosamine6P_isomerase"/>
</dbReference>
<gene>
    <name evidence="16" type="ORF">DSTB1V02_LOCUS3106</name>
</gene>
<evidence type="ECO:0000256" key="7">
    <source>
        <dbReference type="ARBA" id="ARBA00017067"/>
    </source>
</evidence>
<evidence type="ECO:0000256" key="6">
    <source>
        <dbReference type="ARBA" id="ARBA00012680"/>
    </source>
</evidence>
<evidence type="ECO:0000313" key="17">
    <source>
        <dbReference type="Proteomes" id="UP000677054"/>
    </source>
</evidence>
<evidence type="ECO:0000256" key="9">
    <source>
        <dbReference type="ARBA" id="ARBA00022801"/>
    </source>
</evidence>
<dbReference type="SUPFAM" id="SSF57850">
    <property type="entry name" value="RING/U-box"/>
    <property type="match status" value="2"/>
</dbReference>
<evidence type="ECO:0000313" key="16">
    <source>
        <dbReference type="EMBL" id="CAD7243173.1"/>
    </source>
</evidence>
<evidence type="ECO:0000256" key="3">
    <source>
        <dbReference type="ARBA" id="ARBA00004775"/>
    </source>
</evidence>
<evidence type="ECO:0000256" key="11">
    <source>
        <dbReference type="ARBA" id="ARBA00049961"/>
    </source>
</evidence>
<comment type="function">
    <text evidence="11">Catalyzes the reversible conversion of alpha-D-glucosamine 6-phosphate (GlcN-6P) into beta-D-fructose 6-phosphate (Fru-6P) and ammonium ion, a regulatory reaction step in de novo uridine diphosphate-N-acetyl-alpha-D-glucosamine (UDP-GlcNAc) biosynthesis via hexosamine pathway.</text>
</comment>
<dbReference type="InterPro" id="IPR006148">
    <property type="entry name" value="Glc/Gal-6P_isomerase"/>
</dbReference>
<dbReference type="InterPro" id="IPR018321">
    <property type="entry name" value="Glucosamine6P_isomerase_CS"/>
</dbReference>
<dbReference type="PANTHER" id="PTHR11280:SF5">
    <property type="entry name" value="GLUCOSAMINE-6-PHOSPHATE ISOMERASE"/>
    <property type="match status" value="1"/>
</dbReference>
<comment type="pathway">
    <text evidence="3">Nucleotide-sugar biosynthesis; UDP-N-acetyl-alpha-D-glucosamine biosynthesis; alpha-D-glucosamine 6-phosphate from D-fructose 6-phosphate: step 1/1.</text>
</comment>
<evidence type="ECO:0000256" key="5">
    <source>
        <dbReference type="ARBA" id="ARBA00011643"/>
    </source>
</evidence>
<dbReference type="SUPFAM" id="SSF100950">
    <property type="entry name" value="NagB/RpiA/CoA transferase-like"/>
    <property type="match status" value="1"/>
</dbReference>
<comment type="subunit">
    <text evidence="5">Homohexamer.</text>
</comment>
<dbReference type="FunFam" id="3.40.50.1360:FF:000004">
    <property type="entry name" value="Glucosamine-6-phosphate isomerase"/>
    <property type="match status" value="1"/>
</dbReference>
<dbReference type="NCBIfam" id="TIGR00502">
    <property type="entry name" value="nagB"/>
    <property type="match status" value="1"/>
</dbReference>
<keyword evidence="10" id="KW-0119">Carbohydrate metabolism</keyword>
<keyword evidence="13" id="KW-0175">Coiled coil</keyword>
<evidence type="ECO:0000256" key="8">
    <source>
        <dbReference type="ARBA" id="ARBA00022490"/>
    </source>
</evidence>
<reference evidence="16" key="1">
    <citation type="submission" date="2020-11" db="EMBL/GenBank/DDBJ databases">
        <authorList>
            <person name="Tran Van P."/>
        </authorList>
    </citation>
    <scope>NUCLEOTIDE SEQUENCE</scope>
</reference>
<sequence length="579" mass="64888">MRLVILDDADQVADWSARYVISQINKLNPGPEKFFVLGLPTGGTPLGMYKKLIEYHRQGKVSFQYVKTFNMDEYVGIPRDHPESYHSYMFHNFFKHIDIDPKNIHILDGNAADLEQECNEYEKKIKEAGGVELFVGGIGPDGHIAFNEPGSSLVSRTRVKTLARETILANARFFDNDLLKVPTQALTVGVGTVMDAREVMILITGAHKAHALHKAIEEGVNHMWTVSAFQQHPRTFFICDEDATLELKVKTVKYFKSICLLFLFEMDVPFVAGKLIGVFSACQDNTDSTRLTMTRHAKNATASQVYTYHEKKKDAQASGYGSQSMRFGKESIKDFDCCCLTLQPCRKPVVTPEGYLYDKESILEYILKKKREIARQLKEYEKQKANNEVDSRQKGMEVSQEVVREISTKEGIIAQKKGEPGMSQSVSNMAVGKSSQLPSFWIPQLTPSAKAGKMKKPDKTISCPMSGQPLKTKDFIDVVFTPVKDPDDKKSLIAKQNRYMCPVTHDILTNATPSAVLRPTGHVVTMECVEKLIKKDMLHPLTGQKLTENDIIPLQRGGTGFAGTNEKLEAKQARPVLQA</sequence>
<dbReference type="GO" id="GO:0042802">
    <property type="term" value="F:identical protein binding"/>
    <property type="evidence" value="ECO:0007669"/>
    <property type="project" value="TreeGrafter"/>
</dbReference>
<dbReference type="CDD" id="cd16662">
    <property type="entry name" value="RING-Ubox2_NOSIP"/>
    <property type="match status" value="1"/>
</dbReference>
<dbReference type="PANTHER" id="PTHR11280">
    <property type="entry name" value="GLUCOSAMINE-6-PHOSPHATE ISOMERASE"/>
    <property type="match status" value="1"/>
</dbReference>
<dbReference type="Gene3D" id="3.40.50.1360">
    <property type="match status" value="1"/>
</dbReference>
<feature type="domain" description="Glucosamine/galactosamine-6-phosphate isomerase" evidence="14">
    <location>
        <begin position="8"/>
        <end position="231"/>
    </location>
</feature>
<name>A0A7R9A201_9CRUS</name>
<dbReference type="Proteomes" id="UP000677054">
    <property type="component" value="Unassembled WGS sequence"/>
</dbReference>
<accession>A0A7R9A201</accession>
<dbReference type="GO" id="GO:0006046">
    <property type="term" value="P:N-acetylglucosamine catabolic process"/>
    <property type="evidence" value="ECO:0007669"/>
    <property type="project" value="TreeGrafter"/>
</dbReference>
<evidence type="ECO:0000259" key="15">
    <source>
        <dbReference type="Pfam" id="PF15906"/>
    </source>
</evidence>
<comment type="similarity">
    <text evidence="4">Belongs to the glucosamine/galactosamine-6-phosphate isomerase family.</text>
</comment>
<dbReference type="Pfam" id="PF15906">
    <property type="entry name" value="zf-NOSIP"/>
    <property type="match status" value="1"/>
</dbReference>
<keyword evidence="9" id="KW-0378">Hydrolase</keyword>
<keyword evidence="8" id="KW-0963">Cytoplasm</keyword>
<dbReference type="GO" id="GO:0006043">
    <property type="term" value="P:glucosamine catabolic process"/>
    <property type="evidence" value="ECO:0007669"/>
    <property type="project" value="TreeGrafter"/>
</dbReference>
<dbReference type="GO" id="GO:0005975">
    <property type="term" value="P:carbohydrate metabolic process"/>
    <property type="evidence" value="ECO:0007669"/>
    <property type="project" value="InterPro"/>
</dbReference>
<dbReference type="EMBL" id="LR899897">
    <property type="protein sequence ID" value="CAD7243173.1"/>
    <property type="molecule type" value="Genomic_DNA"/>
</dbReference>
<evidence type="ECO:0000256" key="13">
    <source>
        <dbReference type="SAM" id="Coils"/>
    </source>
</evidence>
<dbReference type="EC" id="3.5.99.6" evidence="6"/>
<dbReference type="GO" id="GO:0019262">
    <property type="term" value="P:N-acetylneuraminate catabolic process"/>
    <property type="evidence" value="ECO:0007669"/>
    <property type="project" value="TreeGrafter"/>
</dbReference>
<comment type="catalytic activity">
    <reaction evidence="1">
        <text>alpha-D-glucosamine 6-phosphate + H2O = beta-D-fructose 6-phosphate + NH4(+)</text>
        <dbReference type="Rhea" id="RHEA:12172"/>
        <dbReference type="ChEBI" id="CHEBI:15377"/>
        <dbReference type="ChEBI" id="CHEBI:28938"/>
        <dbReference type="ChEBI" id="CHEBI:57634"/>
        <dbReference type="ChEBI" id="CHEBI:75989"/>
        <dbReference type="EC" id="3.5.99.6"/>
    </reaction>
</comment>
<dbReference type="EMBL" id="CAJPEV010000380">
    <property type="protein sequence ID" value="CAG0884664.1"/>
    <property type="molecule type" value="Genomic_DNA"/>
</dbReference>
<dbReference type="CDD" id="cd01399">
    <property type="entry name" value="GlcN6P_deaminase"/>
    <property type="match status" value="1"/>
</dbReference>
<dbReference type="Pfam" id="PF01182">
    <property type="entry name" value="Glucosamine_iso"/>
    <property type="match status" value="1"/>
</dbReference>
<dbReference type="AlphaFoldDB" id="A0A7R9A201"/>
<evidence type="ECO:0000259" key="14">
    <source>
        <dbReference type="Pfam" id="PF01182"/>
    </source>
</evidence>
<feature type="coiled-coil region" evidence="13">
    <location>
        <begin position="363"/>
        <end position="390"/>
    </location>
</feature>
<feature type="domain" description="Nitric oxide synthase-interacting protein zinc-finger" evidence="15">
    <location>
        <begin position="296"/>
        <end position="370"/>
    </location>
</feature>
<dbReference type="CDD" id="cd16661">
    <property type="entry name" value="RING-Ubox1_NOSIP"/>
    <property type="match status" value="1"/>
</dbReference>
<dbReference type="Gene3D" id="3.30.40.10">
    <property type="entry name" value="Zinc/RING finger domain, C3HC4 (zinc finger)"/>
    <property type="match status" value="2"/>
</dbReference>
<feature type="coiled-coil region" evidence="13">
    <location>
        <begin position="104"/>
        <end position="131"/>
    </location>
</feature>
<evidence type="ECO:0000256" key="4">
    <source>
        <dbReference type="ARBA" id="ARBA00005526"/>
    </source>
</evidence>
<protein>
    <recommendedName>
        <fullName evidence="7">Glucosamine-6-phosphate deaminase</fullName>
        <ecNumber evidence="6">3.5.99.6</ecNumber>
    </recommendedName>
    <alternativeName>
        <fullName evidence="12">Glucosamine-6-phosphate isomerase</fullName>
    </alternativeName>
</protein>